<organism evidence="2 3">
    <name type="scientific">Mycobacteroides abscessus</name>
    <dbReference type="NCBI Taxonomy" id="36809"/>
    <lineage>
        <taxon>Bacteria</taxon>
        <taxon>Bacillati</taxon>
        <taxon>Actinomycetota</taxon>
        <taxon>Actinomycetes</taxon>
        <taxon>Mycobacteriales</taxon>
        <taxon>Mycobacteriaceae</taxon>
        <taxon>Mycobacteroides</taxon>
    </lineage>
</organism>
<dbReference type="RefSeq" id="WP_052525636.1">
    <property type="nucleotide sequence ID" value="NZ_CP014951.1"/>
</dbReference>
<feature type="region of interest" description="Disordered" evidence="1">
    <location>
        <begin position="882"/>
        <end position="905"/>
    </location>
</feature>
<reference evidence="2 3" key="1">
    <citation type="submission" date="2015-03" db="EMBL/GenBank/DDBJ databases">
        <authorList>
            <person name="Murphy D."/>
        </authorList>
    </citation>
    <scope>NUCLEOTIDE SEQUENCE [LARGE SCALE GENOMIC DNA]</scope>
    <source>
        <strain evidence="2 3">PAP088</strain>
    </source>
</reference>
<dbReference type="Proteomes" id="UP000045782">
    <property type="component" value="Unassembled WGS sequence"/>
</dbReference>
<dbReference type="EMBL" id="CSWP01000012">
    <property type="protein sequence ID" value="CPV70195.1"/>
    <property type="molecule type" value="Genomic_DNA"/>
</dbReference>
<gene>
    <name evidence="2" type="ORF">ERS075579_04735</name>
</gene>
<evidence type="ECO:0000313" key="2">
    <source>
        <dbReference type="EMBL" id="CPV70195.1"/>
    </source>
</evidence>
<dbReference type="InterPro" id="IPR027417">
    <property type="entry name" value="P-loop_NTPase"/>
</dbReference>
<name>A0A0U1BUN8_9MYCO</name>
<sequence>MGEHVPPLRLRDRNLTFSADGSVWCNYLLTGINVNSYQPDTATAAQDSHELLYAALSQIPTDDIMITGFKYRKNPLDTMNAITGGIPDWDPVRYRYLGSLLDDLYRRMCSGKEFVEFDRLYWIAISQPTSRRMTERLVSTVVDVDPLEGMDWADLEEFEKHCFNSLPIEFRPRRATPEFVDWAFERATTRGLSIPMLPPLVDPDDPNTPRFKPTEKAYPEVMFDEAAEATALYSTYLTDLDNGRKYTQNLSKVDRKRSLFKRFRTLAGGKIMSISHPSKRTASLPDGPVSYQSLFGIARYPARFDEAVSKFTYIVDQAIDADADFTLRVRFSQDLVETRSVSNTEKDLVSEGTANASDEFEAHEYDTKRAELRRFHTAIRDESGPIGMQMAAIFAFGSDDLDHLQSRVSALQMKFRKNGYTPLLPVGGQKDLWTMMMPGSRRTKLGDDLLQTSTAHWFSGAMPLRRSFAGDPVGMPIAINKENALGQIILLDILNATNQGNASMAFTGAQGRGKSHALKLIFLFVTALNRYASVVDHSPHGEWAVFALQVARTQVVNAATGFTYAGYRSMDPLKCLPSPEAEIVMQAHYLPLFEIDSKTSEAAYFAKILNADFRKVRGITSTRRLMEWLATAGEPEARLLLFNFEHWAALPYSRAFIDPPRRSHDDDGYPPFDNIAELAQRMEDGTTPHATVFRTNGLPVYRGKNPKGATDQNKWAAAVYGSIARMTAFRFSQIRGTCVFFADEISFLKGNEDVVELLIRSPDRIGRKDGNFLAAGSQHADDYDENYAMIEKKGALGQKTRENAIAALSHIDMPVLDSLIDMIINQTSPPDPDNPKIVRAGRHGEGWWNDGTITVRCQYFPILSAVLARFADTTTSKMIRESDLDEHGSLRSAAAGRHAANAEAA</sequence>
<accession>A0A0U1BUN8</accession>
<evidence type="ECO:0000313" key="3">
    <source>
        <dbReference type="Proteomes" id="UP000045782"/>
    </source>
</evidence>
<proteinExistence type="predicted"/>
<dbReference type="SUPFAM" id="SSF52540">
    <property type="entry name" value="P-loop containing nucleoside triphosphate hydrolases"/>
    <property type="match status" value="1"/>
</dbReference>
<evidence type="ECO:0000256" key="1">
    <source>
        <dbReference type="SAM" id="MobiDB-lite"/>
    </source>
</evidence>
<dbReference type="AlphaFoldDB" id="A0A0U1BUN8"/>
<feature type="compositionally biased region" description="Low complexity" evidence="1">
    <location>
        <begin position="893"/>
        <end position="905"/>
    </location>
</feature>
<protein>
    <submittedName>
        <fullName evidence="2">Type IV secretory pathway, VirB4 components</fullName>
    </submittedName>
</protein>